<comment type="caution">
    <text evidence="3">The sequence shown here is derived from an EMBL/GenBank/DDBJ whole genome shotgun (WGS) entry which is preliminary data.</text>
</comment>
<accession>A0A2M6WB08</accession>
<dbReference type="InterPro" id="IPR009003">
    <property type="entry name" value="Peptidase_S1_PA"/>
</dbReference>
<feature type="transmembrane region" description="Helical" evidence="1">
    <location>
        <begin position="49"/>
        <end position="75"/>
    </location>
</feature>
<evidence type="ECO:0000313" key="3">
    <source>
        <dbReference type="EMBL" id="PIT89977.1"/>
    </source>
</evidence>
<keyword evidence="1" id="KW-0472">Membrane</keyword>
<feature type="domain" description="PDZ" evidence="2">
    <location>
        <begin position="329"/>
        <end position="407"/>
    </location>
</feature>
<dbReference type="AlphaFoldDB" id="A0A2M6WB08"/>
<evidence type="ECO:0000256" key="1">
    <source>
        <dbReference type="SAM" id="Phobius"/>
    </source>
</evidence>
<dbReference type="InterPro" id="IPR036034">
    <property type="entry name" value="PDZ_sf"/>
</dbReference>
<dbReference type="SUPFAM" id="SSF50156">
    <property type="entry name" value="PDZ domain-like"/>
    <property type="match status" value="1"/>
</dbReference>
<gene>
    <name evidence="3" type="ORF">COU23_01015</name>
</gene>
<keyword evidence="1" id="KW-0812">Transmembrane</keyword>
<dbReference type="EMBL" id="PFBP01000016">
    <property type="protein sequence ID" value="PIT89977.1"/>
    <property type="molecule type" value="Genomic_DNA"/>
</dbReference>
<reference evidence="4" key="1">
    <citation type="submission" date="2017-09" db="EMBL/GenBank/DDBJ databases">
        <title>Depth-based differentiation of microbial function through sediment-hosted aquifers and enrichment of novel symbionts in the deep terrestrial subsurface.</title>
        <authorList>
            <person name="Probst A.J."/>
            <person name="Ladd B."/>
            <person name="Jarett J.K."/>
            <person name="Geller-Mcgrath D.E."/>
            <person name="Sieber C.M.K."/>
            <person name="Emerson J.B."/>
            <person name="Anantharaman K."/>
            <person name="Thomas B.C."/>
            <person name="Malmstrom R."/>
            <person name="Stieglmeier M."/>
            <person name="Klingl A."/>
            <person name="Woyke T."/>
            <person name="Ryan C.M."/>
            <person name="Banfield J.F."/>
        </authorList>
    </citation>
    <scope>NUCLEOTIDE SEQUENCE [LARGE SCALE GENOMIC DNA]</scope>
</reference>
<keyword evidence="1" id="KW-1133">Transmembrane helix</keyword>
<dbReference type="InterPro" id="IPR001478">
    <property type="entry name" value="PDZ"/>
</dbReference>
<dbReference type="Gene3D" id="2.40.10.120">
    <property type="match status" value="1"/>
</dbReference>
<protein>
    <recommendedName>
        <fullName evidence="2">PDZ domain-containing protein</fullName>
    </recommendedName>
</protein>
<organism evidence="3 4">
    <name type="scientific">Candidatus Kuenenbacteria bacterium CG10_big_fil_rev_8_21_14_0_10_36_11</name>
    <dbReference type="NCBI Taxonomy" id="1974618"/>
    <lineage>
        <taxon>Bacteria</taxon>
        <taxon>Candidatus Kueneniibacteriota</taxon>
    </lineage>
</organism>
<evidence type="ECO:0000313" key="4">
    <source>
        <dbReference type="Proteomes" id="UP000231464"/>
    </source>
</evidence>
<dbReference type="Gene3D" id="2.30.42.10">
    <property type="match status" value="1"/>
</dbReference>
<proteinExistence type="predicted"/>
<dbReference type="Pfam" id="PF13180">
    <property type="entry name" value="PDZ_2"/>
    <property type="match status" value="1"/>
</dbReference>
<dbReference type="Proteomes" id="UP000231464">
    <property type="component" value="Unassembled WGS sequence"/>
</dbReference>
<evidence type="ECO:0000259" key="2">
    <source>
        <dbReference type="Pfam" id="PF13180"/>
    </source>
</evidence>
<sequence>MSKKFFLNKKIKSVTDEKMSGAIASPLGNLSDLQKFYQEKKFEKPRFRYGRFVIINLILIIVLSVIISFIIIFLFSSGFFAQTKLLSWLRIDSFLPAENVVVERKEQTNVLMDERVNEVVSHVLPSVVSIFSSAKSNAPNLVINQAKNYLGNGVVLTNDGWLVYGGLLKTADNYVAMQDNGNSFKVVNMMQDLSLGLSFLKVEADNLPVLPMIKRKNINPAESALIIDGLAGLNRSLFLTMISDNRFALADSYSWESEKNYLFLTLEKSVADNFSQAPVFNLNKELMGLIIRNQNFSYLMPTDYLKKSFTQLLTLKTAKPTYLGLTYTDLAINFVENQPRKGALIVAVKSDSPLKKLNVAAGDLVIKINDDLLDEDNNLSDLIQEYRPGDKIKLTLVNKIDQKEREITVVLE</sequence>
<name>A0A2M6WB08_9BACT</name>
<dbReference type="SUPFAM" id="SSF50494">
    <property type="entry name" value="Trypsin-like serine proteases"/>
    <property type="match status" value="1"/>
</dbReference>